<dbReference type="GO" id="GO:0009252">
    <property type="term" value="P:peptidoglycan biosynthetic process"/>
    <property type="evidence" value="ECO:0007669"/>
    <property type="project" value="UniProtKB-KW"/>
</dbReference>
<evidence type="ECO:0000256" key="6">
    <source>
        <dbReference type="ARBA" id="ARBA00022984"/>
    </source>
</evidence>
<dbReference type="RefSeq" id="WP_161072317.1">
    <property type="nucleotide sequence ID" value="NZ_WWCU01000010.1"/>
</dbReference>
<accession>A0A7X4HB27</accession>
<dbReference type="GO" id="GO:0051301">
    <property type="term" value="P:cell division"/>
    <property type="evidence" value="ECO:0007669"/>
    <property type="project" value="InterPro"/>
</dbReference>
<evidence type="ECO:0000256" key="8">
    <source>
        <dbReference type="ARBA" id="ARBA00023136"/>
    </source>
</evidence>
<evidence type="ECO:0000256" key="10">
    <source>
        <dbReference type="ARBA" id="ARBA00033270"/>
    </source>
</evidence>
<keyword evidence="5" id="KW-0133">Cell shape</keyword>
<evidence type="ECO:0000256" key="1">
    <source>
        <dbReference type="ARBA" id="ARBA00004141"/>
    </source>
</evidence>
<proteinExistence type="inferred from homology"/>
<comment type="caution">
    <text evidence="17">The sequence shown here is derived from an EMBL/GenBank/DDBJ whole genome shotgun (WGS) entry which is preliminary data.</text>
</comment>
<feature type="transmembrane region" description="Helical" evidence="16">
    <location>
        <begin position="359"/>
        <end position="378"/>
    </location>
</feature>
<dbReference type="Proteomes" id="UP000450676">
    <property type="component" value="Unassembled WGS sequence"/>
</dbReference>
<evidence type="ECO:0000256" key="14">
    <source>
        <dbReference type="ARBA" id="ARBA00044770"/>
    </source>
</evidence>
<dbReference type="GO" id="GO:0008360">
    <property type="term" value="P:regulation of cell shape"/>
    <property type="evidence" value="ECO:0007669"/>
    <property type="project" value="UniProtKB-KW"/>
</dbReference>
<evidence type="ECO:0000256" key="12">
    <source>
        <dbReference type="ARBA" id="ARBA00041185"/>
    </source>
</evidence>
<keyword evidence="8 16" id="KW-0472">Membrane</keyword>
<keyword evidence="18" id="KW-1185">Reference proteome</keyword>
<gene>
    <name evidence="17" type="ORF">GTP77_11605</name>
</gene>
<dbReference type="GO" id="GO:0005886">
    <property type="term" value="C:plasma membrane"/>
    <property type="evidence" value="ECO:0007669"/>
    <property type="project" value="TreeGrafter"/>
</dbReference>
<dbReference type="GO" id="GO:0032153">
    <property type="term" value="C:cell division site"/>
    <property type="evidence" value="ECO:0007669"/>
    <property type="project" value="TreeGrafter"/>
</dbReference>
<evidence type="ECO:0000256" key="16">
    <source>
        <dbReference type="SAM" id="Phobius"/>
    </source>
</evidence>
<keyword evidence="4 16" id="KW-0812">Transmembrane</keyword>
<evidence type="ECO:0000313" key="18">
    <source>
        <dbReference type="Proteomes" id="UP000450676"/>
    </source>
</evidence>
<dbReference type="EC" id="2.4.99.28" evidence="14"/>
<feature type="transmembrane region" description="Helical" evidence="16">
    <location>
        <begin position="787"/>
        <end position="808"/>
    </location>
</feature>
<evidence type="ECO:0000313" key="17">
    <source>
        <dbReference type="EMBL" id="MYN07979.1"/>
    </source>
</evidence>
<feature type="transmembrane region" description="Helical" evidence="16">
    <location>
        <begin position="570"/>
        <end position="589"/>
    </location>
</feature>
<feature type="transmembrane region" description="Helical" evidence="16">
    <location>
        <begin position="704"/>
        <end position="725"/>
    </location>
</feature>
<feature type="transmembrane region" description="Helical" evidence="16">
    <location>
        <begin position="596"/>
        <end position="617"/>
    </location>
</feature>
<evidence type="ECO:0000256" key="11">
    <source>
        <dbReference type="ARBA" id="ARBA00038053"/>
    </source>
</evidence>
<comment type="subcellular location">
    <subcellularLocation>
        <location evidence="1">Membrane</location>
        <topology evidence="1">Multi-pass membrane protein</topology>
    </subcellularLocation>
</comment>
<evidence type="ECO:0000256" key="9">
    <source>
        <dbReference type="ARBA" id="ARBA00032370"/>
    </source>
</evidence>
<dbReference type="EMBL" id="WWCU01000010">
    <property type="protein sequence ID" value="MYN07979.1"/>
    <property type="molecule type" value="Genomic_DNA"/>
</dbReference>
<protein>
    <recommendedName>
        <fullName evidence="12">Probable peptidoglycan glycosyltransferase FtsW</fullName>
        <ecNumber evidence="14">2.4.99.28</ecNumber>
    </recommendedName>
    <alternativeName>
        <fullName evidence="13">Cell division protein FtsW</fullName>
    </alternativeName>
    <alternativeName>
        <fullName evidence="10">Cell wall polymerase</fullName>
    </alternativeName>
    <alternativeName>
        <fullName evidence="9">Peptidoglycan polymerase</fullName>
    </alternativeName>
</protein>
<keyword evidence="3" id="KW-0808">Transferase</keyword>
<feature type="transmembrane region" description="Helical" evidence="16">
    <location>
        <begin position="384"/>
        <end position="403"/>
    </location>
</feature>
<organism evidence="17 18">
    <name type="scientific">Pseudoduganella aquatica</name>
    <dbReference type="NCBI Taxonomy" id="2660641"/>
    <lineage>
        <taxon>Bacteria</taxon>
        <taxon>Pseudomonadati</taxon>
        <taxon>Pseudomonadota</taxon>
        <taxon>Betaproteobacteria</taxon>
        <taxon>Burkholderiales</taxon>
        <taxon>Oxalobacteraceae</taxon>
        <taxon>Telluria group</taxon>
        <taxon>Pseudoduganella</taxon>
    </lineage>
</organism>
<evidence type="ECO:0000256" key="4">
    <source>
        <dbReference type="ARBA" id="ARBA00022692"/>
    </source>
</evidence>
<feature type="transmembrane region" description="Helical" evidence="16">
    <location>
        <begin position="746"/>
        <end position="767"/>
    </location>
</feature>
<dbReference type="InterPro" id="IPR001182">
    <property type="entry name" value="FtsW/RodA"/>
</dbReference>
<feature type="transmembrane region" description="Helical" evidence="16">
    <location>
        <begin position="311"/>
        <end position="330"/>
    </location>
</feature>
<evidence type="ECO:0000256" key="2">
    <source>
        <dbReference type="ARBA" id="ARBA00022676"/>
    </source>
</evidence>
<comment type="catalytic activity">
    <reaction evidence="15">
        <text>[GlcNAc-(1-&gt;4)-Mur2Ac(oyl-L-Ala-gamma-D-Glu-L-Lys-D-Ala-D-Ala)](n)-di-trans,octa-cis-undecaprenyl diphosphate + beta-D-GlcNAc-(1-&gt;4)-Mur2Ac(oyl-L-Ala-gamma-D-Glu-L-Lys-D-Ala-D-Ala)-di-trans,octa-cis-undecaprenyl diphosphate = [GlcNAc-(1-&gt;4)-Mur2Ac(oyl-L-Ala-gamma-D-Glu-L-Lys-D-Ala-D-Ala)](n+1)-di-trans,octa-cis-undecaprenyl diphosphate + di-trans,octa-cis-undecaprenyl diphosphate + H(+)</text>
        <dbReference type="Rhea" id="RHEA:23708"/>
        <dbReference type="Rhea" id="RHEA-COMP:9602"/>
        <dbReference type="Rhea" id="RHEA-COMP:9603"/>
        <dbReference type="ChEBI" id="CHEBI:15378"/>
        <dbReference type="ChEBI" id="CHEBI:58405"/>
        <dbReference type="ChEBI" id="CHEBI:60033"/>
        <dbReference type="ChEBI" id="CHEBI:78435"/>
        <dbReference type="EC" id="2.4.99.28"/>
    </reaction>
</comment>
<keyword evidence="7 16" id="KW-1133">Transmembrane helix</keyword>
<feature type="transmembrane region" description="Helical" evidence="16">
    <location>
        <begin position="511"/>
        <end position="532"/>
    </location>
</feature>
<dbReference type="AlphaFoldDB" id="A0A7X4HB27"/>
<evidence type="ECO:0000256" key="5">
    <source>
        <dbReference type="ARBA" id="ARBA00022960"/>
    </source>
</evidence>
<sequence length="819" mass="84990">MRNRLLAATAAALLVLTALQAWSLLRAPAAWSPTAIEIRLAPGVQTILGARELAAPQAERAHIQLRRDAQGAWLLRNLSASRPVVLHGPDGDKRMGSAALAGLGSFQIGGTVFALEQAGAGREAAFHFGGSAWRYDGATLYRDGSAQPACPDASAAARITALWNRVAPGVLTLARPLAFGGNIHCGNRLGLGGIAPGAAILARSGGQLVLNAGPQDDGHTALRTIRNAAANAHAPMQASLRQEERPLAGVNSFSIGRTRFLLGPQPGAVDGDALNLEPSRHLALFASPESRLPPGVSWQWRQRTLLGIADSPAILALLAMAIAAQLLAHAGGSRRTPAARAVPAPGAAGAARLASAEPLARAVAAAALLAAGIAAIVAQRAGHPASAACSLLLGASALACWLLTPRRLPLPLAAALVLLAAGLLAQLELGLGASVSSWLRYYQKSTALLAAGSGASALWHLSRTWRRSALAVTPQRTMEWLLAVLAAVALAALAAQVLWGDETGVFDLQPVELAKLALTALTAHCLALRMSWNDGGHRQPGHAARWLQLAAPALLFLALLAFALVQVDDFSPLILLLVWTLSMAFAYALAARRPALAAVMACGALSAIAVIAVVRGAGAEGVAQWPLASSFYADRFQVWLAPAAHPHTGQQLLLGAHAIAEGGWLGADNMLGLRSLGLPVGAAVNIPAVQDDFAPAFFLNRHGLIGAVLLWAAQAALVAGLLHVAARTYAAATLARDFRQAWLGRFRYFALCGGAAFVLGHLLLSWGTNLAIFPIMGQPMSFLSAGGSHLLFFLCPLLACCAVSAQSLEENEHADLRPT</sequence>
<dbReference type="Pfam" id="PF01098">
    <property type="entry name" value="FTSW_RODA_SPOVE"/>
    <property type="match status" value="1"/>
</dbReference>
<feature type="transmembrane region" description="Helical" evidence="16">
    <location>
        <begin position="480"/>
        <end position="499"/>
    </location>
</feature>
<keyword evidence="6" id="KW-0573">Peptidoglycan synthesis</keyword>
<evidence type="ECO:0000256" key="3">
    <source>
        <dbReference type="ARBA" id="ARBA00022679"/>
    </source>
</evidence>
<evidence type="ECO:0000256" key="7">
    <source>
        <dbReference type="ARBA" id="ARBA00022989"/>
    </source>
</evidence>
<keyword evidence="2" id="KW-0328">Glycosyltransferase</keyword>
<name>A0A7X4HB27_9BURK</name>
<feature type="transmembrane region" description="Helical" evidence="16">
    <location>
        <begin position="410"/>
        <end position="429"/>
    </location>
</feature>
<dbReference type="PANTHER" id="PTHR30474">
    <property type="entry name" value="CELL CYCLE PROTEIN"/>
    <property type="match status" value="1"/>
</dbReference>
<comment type="similarity">
    <text evidence="11">Belongs to the SEDS family. FtsW subfamily.</text>
</comment>
<feature type="transmembrane region" description="Helical" evidence="16">
    <location>
        <begin position="544"/>
        <end position="564"/>
    </location>
</feature>
<reference evidence="17 18" key="1">
    <citation type="submission" date="2019-12" db="EMBL/GenBank/DDBJ databases">
        <title>Novel species isolated from a subtropical stream in China.</title>
        <authorList>
            <person name="Lu H."/>
        </authorList>
    </citation>
    <scope>NUCLEOTIDE SEQUENCE [LARGE SCALE GENOMIC DNA]</scope>
    <source>
        <strain evidence="17 18">FT127W</strain>
    </source>
</reference>
<dbReference type="PANTHER" id="PTHR30474:SF2">
    <property type="entry name" value="PEPTIDOGLYCAN GLYCOSYLTRANSFERASE FTSW-RELATED"/>
    <property type="match status" value="1"/>
</dbReference>
<evidence type="ECO:0000256" key="13">
    <source>
        <dbReference type="ARBA" id="ARBA00041418"/>
    </source>
</evidence>
<dbReference type="GO" id="GO:0008955">
    <property type="term" value="F:peptidoglycan glycosyltransferase activity"/>
    <property type="evidence" value="ECO:0007669"/>
    <property type="project" value="UniProtKB-EC"/>
</dbReference>
<evidence type="ECO:0000256" key="15">
    <source>
        <dbReference type="ARBA" id="ARBA00049902"/>
    </source>
</evidence>
<dbReference type="GO" id="GO:0015648">
    <property type="term" value="F:lipid-linked peptidoglycan transporter activity"/>
    <property type="evidence" value="ECO:0007669"/>
    <property type="project" value="TreeGrafter"/>
</dbReference>